<proteinExistence type="predicted"/>
<feature type="region of interest" description="Disordered" evidence="1">
    <location>
        <begin position="76"/>
        <end position="115"/>
    </location>
</feature>
<dbReference type="Proteomes" id="UP000198949">
    <property type="component" value="Unassembled WGS sequence"/>
</dbReference>
<reference evidence="3" key="1">
    <citation type="submission" date="2016-10" db="EMBL/GenBank/DDBJ databases">
        <authorList>
            <person name="Varghese N."/>
            <person name="Submissions S."/>
        </authorList>
    </citation>
    <scope>NUCLEOTIDE SEQUENCE [LARGE SCALE GENOMIC DNA]</scope>
    <source>
        <strain evidence="3">CGMCC 4.3516</strain>
    </source>
</reference>
<gene>
    <name evidence="2" type="ORF">SAMN05216270_11524</name>
</gene>
<keyword evidence="3" id="KW-1185">Reference proteome</keyword>
<sequence length="132" mass="14281">MLLLTEATQTDLSASVRESAVAVYRNIAPVSTPVRGTTLPAAVLITALGTAGFVGNTDMGVETKLGRGRAVVGLGWQPINGSEKRHGVTRGKPPREHRKGLQKPSRNSRGRESRNRDRGLFVWLERQVAALQ</sequence>
<evidence type="ECO:0000313" key="2">
    <source>
        <dbReference type="EMBL" id="SDE19970.1"/>
    </source>
</evidence>
<name>A0A1G7AZ88_9ACTN</name>
<accession>A0A1G7AZ88</accession>
<dbReference type="EMBL" id="FNAD01000015">
    <property type="protein sequence ID" value="SDE19970.1"/>
    <property type="molecule type" value="Genomic_DNA"/>
</dbReference>
<evidence type="ECO:0000313" key="3">
    <source>
        <dbReference type="Proteomes" id="UP000198949"/>
    </source>
</evidence>
<evidence type="ECO:0000256" key="1">
    <source>
        <dbReference type="SAM" id="MobiDB-lite"/>
    </source>
</evidence>
<organism evidence="2 3">
    <name type="scientific">Glycomyces harbinensis</name>
    <dbReference type="NCBI Taxonomy" id="58114"/>
    <lineage>
        <taxon>Bacteria</taxon>
        <taxon>Bacillati</taxon>
        <taxon>Actinomycetota</taxon>
        <taxon>Actinomycetes</taxon>
        <taxon>Glycomycetales</taxon>
        <taxon>Glycomycetaceae</taxon>
        <taxon>Glycomyces</taxon>
    </lineage>
</organism>
<dbReference type="OrthoDB" id="5190403at2"/>
<dbReference type="STRING" id="58114.SAMN05216270_11524"/>
<dbReference type="AlphaFoldDB" id="A0A1G7AZ88"/>
<dbReference type="RefSeq" id="WP_143015015.1">
    <property type="nucleotide sequence ID" value="NZ_FNAD01000015.1"/>
</dbReference>
<protein>
    <submittedName>
        <fullName evidence="2">Uncharacterized protein</fullName>
    </submittedName>
</protein>